<dbReference type="InterPro" id="IPR029154">
    <property type="entry name" value="HIBADH-like_NADP-bd"/>
</dbReference>
<dbReference type="SUPFAM" id="SSF51735">
    <property type="entry name" value="NAD(P)-binding Rossmann-fold domains"/>
    <property type="match status" value="1"/>
</dbReference>
<protein>
    <recommendedName>
        <fullName evidence="3">3-hydroxyisobutyrate dehydrogenase</fullName>
        <ecNumber evidence="3">1.1.1.31</ecNumber>
    </recommendedName>
</protein>
<dbReference type="GeneID" id="19970736"/>
<evidence type="ECO:0000256" key="5">
    <source>
        <dbReference type="ARBA" id="ARBA00023002"/>
    </source>
</evidence>
<feature type="active site" evidence="8">
    <location>
        <position position="193"/>
    </location>
</feature>
<dbReference type="OrthoDB" id="21615at2759"/>
<dbReference type="STRING" id="1220924.W2RY91"/>
<name>W2RY91_CYPE1</name>
<dbReference type="GO" id="GO:0006574">
    <property type="term" value="P:L-valine catabolic process"/>
    <property type="evidence" value="ECO:0007669"/>
    <property type="project" value="TreeGrafter"/>
</dbReference>
<evidence type="ECO:0000256" key="7">
    <source>
        <dbReference type="ARBA" id="ARBA00049197"/>
    </source>
</evidence>
<dbReference type="RefSeq" id="XP_008715970.1">
    <property type="nucleotide sequence ID" value="XM_008717748.1"/>
</dbReference>
<evidence type="ECO:0000256" key="1">
    <source>
        <dbReference type="ARBA" id="ARBA00005109"/>
    </source>
</evidence>
<accession>W2RY91</accession>
<dbReference type="SUPFAM" id="SSF48179">
    <property type="entry name" value="6-phosphogluconate dehydrogenase C-terminal domain-like"/>
    <property type="match status" value="1"/>
</dbReference>
<evidence type="ECO:0000256" key="8">
    <source>
        <dbReference type="PIRSR" id="PIRSR000103-1"/>
    </source>
</evidence>
<dbReference type="Gene3D" id="1.10.1040.10">
    <property type="entry name" value="N-(1-d-carboxylethyl)-l-norvaline Dehydrogenase, domain 2"/>
    <property type="match status" value="1"/>
</dbReference>
<dbReference type="InParanoid" id="W2RY91"/>
<feature type="domain" description="6-phosphogluconate dehydrogenase NADP-binding" evidence="9">
    <location>
        <begin position="12"/>
        <end position="180"/>
    </location>
</feature>
<reference evidence="11 12" key="1">
    <citation type="submission" date="2013-03" db="EMBL/GenBank/DDBJ databases">
        <title>The Genome Sequence of Phialophora europaea CBS 101466.</title>
        <authorList>
            <consortium name="The Broad Institute Genomics Platform"/>
            <person name="Cuomo C."/>
            <person name="de Hoog S."/>
            <person name="Gorbushina A."/>
            <person name="Walker B."/>
            <person name="Young S.K."/>
            <person name="Zeng Q."/>
            <person name="Gargeya S."/>
            <person name="Fitzgerald M."/>
            <person name="Haas B."/>
            <person name="Abouelleil A."/>
            <person name="Allen A.W."/>
            <person name="Alvarado L."/>
            <person name="Arachchi H.M."/>
            <person name="Berlin A.M."/>
            <person name="Chapman S.B."/>
            <person name="Gainer-Dewar J."/>
            <person name="Goldberg J."/>
            <person name="Griggs A."/>
            <person name="Gujja S."/>
            <person name="Hansen M."/>
            <person name="Howarth C."/>
            <person name="Imamovic A."/>
            <person name="Ireland A."/>
            <person name="Larimer J."/>
            <person name="McCowan C."/>
            <person name="Murphy C."/>
            <person name="Pearson M."/>
            <person name="Poon T.W."/>
            <person name="Priest M."/>
            <person name="Roberts A."/>
            <person name="Saif S."/>
            <person name="Shea T."/>
            <person name="Sisk P."/>
            <person name="Sykes S."/>
            <person name="Wortman J."/>
            <person name="Nusbaum C."/>
            <person name="Birren B."/>
        </authorList>
    </citation>
    <scope>NUCLEOTIDE SEQUENCE [LARGE SCALE GENOMIC DNA]</scope>
    <source>
        <strain evidence="11 12">CBS 101466</strain>
    </source>
</reference>
<dbReference type="GO" id="GO:0050661">
    <property type="term" value="F:NADP binding"/>
    <property type="evidence" value="ECO:0007669"/>
    <property type="project" value="InterPro"/>
</dbReference>
<dbReference type="Pfam" id="PF03446">
    <property type="entry name" value="NAD_binding_2"/>
    <property type="match status" value="1"/>
</dbReference>
<evidence type="ECO:0000259" key="9">
    <source>
        <dbReference type="Pfam" id="PF03446"/>
    </source>
</evidence>
<dbReference type="PANTHER" id="PTHR22981:SF7">
    <property type="entry name" value="3-HYDROXYISOBUTYRATE DEHYDROGENASE, MITOCHONDRIAL"/>
    <property type="match status" value="1"/>
</dbReference>
<keyword evidence="4" id="KW-0101">Branched-chain amino acid catabolism</keyword>
<keyword evidence="6" id="KW-0520">NAD</keyword>
<gene>
    <name evidence="11" type="ORF">HMPREF1541_03397</name>
</gene>
<dbReference type="InterPro" id="IPR008927">
    <property type="entry name" value="6-PGluconate_DH-like_C_sf"/>
</dbReference>
<dbReference type="InterPro" id="IPR013328">
    <property type="entry name" value="6PGD_dom2"/>
</dbReference>
<feature type="domain" description="3-hydroxyisobutyrate dehydrogenase-like NAD-binding" evidence="10">
    <location>
        <begin position="187"/>
        <end position="300"/>
    </location>
</feature>
<evidence type="ECO:0000313" key="11">
    <source>
        <dbReference type="EMBL" id="ETN41461.1"/>
    </source>
</evidence>
<dbReference type="InterPro" id="IPR015815">
    <property type="entry name" value="HIBADH-related"/>
</dbReference>
<evidence type="ECO:0000256" key="2">
    <source>
        <dbReference type="ARBA" id="ARBA00006013"/>
    </source>
</evidence>
<dbReference type="GO" id="GO:0008442">
    <property type="term" value="F:3-hydroxyisobutyrate dehydrogenase activity"/>
    <property type="evidence" value="ECO:0007669"/>
    <property type="project" value="UniProtKB-EC"/>
</dbReference>
<evidence type="ECO:0000313" key="12">
    <source>
        <dbReference type="Proteomes" id="UP000030752"/>
    </source>
</evidence>
<dbReference type="Gene3D" id="3.40.50.720">
    <property type="entry name" value="NAD(P)-binding Rossmann-like Domain"/>
    <property type="match status" value="1"/>
</dbReference>
<comment type="pathway">
    <text evidence="1">Amino-acid degradation; L-valine degradation.</text>
</comment>
<evidence type="ECO:0000256" key="3">
    <source>
        <dbReference type="ARBA" id="ARBA00012991"/>
    </source>
</evidence>
<dbReference type="PIRSF" id="PIRSF000103">
    <property type="entry name" value="HIBADH"/>
    <property type="match status" value="1"/>
</dbReference>
<evidence type="ECO:0000256" key="6">
    <source>
        <dbReference type="ARBA" id="ARBA00023027"/>
    </source>
</evidence>
<dbReference type="InterPro" id="IPR036291">
    <property type="entry name" value="NAD(P)-bd_dom_sf"/>
</dbReference>
<comment type="catalytic activity">
    <reaction evidence="7">
        <text>3-hydroxy-2-methylpropanoate + NAD(+) = 2-methyl-3-oxopropanoate + NADH + H(+)</text>
        <dbReference type="Rhea" id="RHEA:17681"/>
        <dbReference type="ChEBI" id="CHEBI:11805"/>
        <dbReference type="ChEBI" id="CHEBI:15378"/>
        <dbReference type="ChEBI" id="CHEBI:57540"/>
        <dbReference type="ChEBI" id="CHEBI:57700"/>
        <dbReference type="ChEBI" id="CHEBI:57945"/>
        <dbReference type="EC" id="1.1.1.31"/>
    </reaction>
</comment>
<dbReference type="PANTHER" id="PTHR22981">
    <property type="entry name" value="3-HYDROXYISOBUTYRATE DEHYDROGENASE-RELATED"/>
    <property type="match status" value="1"/>
</dbReference>
<dbReference type="EC" id="1.1.1.31" evidence="3"/>
<organism evidence="11 12">
    <name type="scientific">Cyphellophora europaea (strain CBS 101466)</name>
    <name type="common">Phialophora europaea</name>
    <dbReference type="NCBI Taxonomy" id="1220924"/>
    <lineage>
        <taxon>Eukaryota</taxon>
        <taxon>Fungi</taxon>
        <taxon>Dikarya</taxon>
        <taxon>Ascomycota</taxon>
        <taxon>Pezizomycotina</taxon>
        <taxon>Eurotiomycetes</taxon>
        <taxon>Chaetothyriomycetidae</taxon>
        <taxon>Chaetothyriales</taxon>
        <taxon>Cyphellophoraceae</taxon>
        <taxon>Cyphellophora</taxon>
    </lineage>
</organism>
<keyword evidence="12" id="KW-1185">Reference proteome</keyword>
<dbReference type="GO" id="GO:0051287">
    <property type="term" value="F:NAD binding"/>
    <property type="evidence" value="ECO:0007669"/>
    <property type="project" value="InterPro"/>
</dbReference>
<proteinExistence type="inferred from homology"/>
<dbReference type="InterPro" id="IPR006115">
    <property type="entry name" value="6PGDH_NADP-bd"/>
</dbReference>
<dbReference type="HOGENOM" id="CLU_035117_6_1_1"/>
<dbReference type="EMBL" id="KB822719">
    <property type="protein sequence ID" value="ETN41461.1"/>
    <property type="molecule type" value="Genomic_DNA"/>
</dbReference>
<comment type="similarity">
    <text evidence="2">Belongs to the HIBADH-related family. 3-hydroxyisobutyrate dehydrogenase subfamily.</text>
</comment>
<dbReference type="GO" id="GO:0005739">
    <property type="term" value="C:mitochondrion"/>
    <property type="evidence" value="ECO:0007669"/>
    <property type="project" value="TreeGrafter"/>
</dbReference>
<evidence type="ECO:0000256" key="4">
    <source>
        <dbReference type="ARBA" id="ARBA00022456"/>
    </source>
</evidence>
<dbReference type="Pfam" id="PF14833">
    <property type="entry name" value="NAD_binding_11"/>
    <property type="match status" value="1"/>
</dbReference>
<dbReference type="eggNOG" id="KOG0409">
    <property type="taxonomic scope" value="Eukaryota"/>
</dbReference>
<keyword evidence="5" id="KW-0560">Oxidoreductase</keyword>
<dbReference type="VEuPathDB" id="FungiDB:HMPREF1541_03397"/>
<dbReference type="Proteomes" id="UP000030752">
    <property type="component" value="Unassembled WGS sequence"/>
</dbReference>
<evidence type="ECO:0000259" key="10">
    <source>
        <dbReference type="Pfam" id="PF14833"/>
    </source>
</evidence>
<dbReference type="AlphaFoldDB" id="W2RY91"/>
<sequence>MASIDAPPDATYGFVGIGVMGYGMAMNLRSKIPSTSKFILCEINGTRRDQFINEASAKGKVEVAQSPKELAQLADIIVTMLPKARHVETVFKDPNTGFLSIGKPETPKLFLECSSIDTAASVALAKEVDESGIGRMIDAPVSGGPQGSDAGTLTFMCGGPEDLFQQGLPILATMGKRDSIVHCGDQGAGLATKQLNNYLGYVGYLGLCEVMATGVKYGLDPKKLSDVINMSSGMNWNSLHHNPVKGVNPNASSAKDFKGGFSVELAQGVIEDATNLMSQVGTKKVLADSVMDVYTKALQDPRTKGQEARSVWRFFEGSESPN</sequence>